<dbReference type="EMBL" id="JBAHYK010002778">
    <property type="protein sequence ID" value="KAL0564449.1"/>
    <property type="molecule type" value="Genomic_DNA"/>
</dbReference>
<protein>
    <recommendedName>
        <fullName evidence="4">Transposase</fullName>
    </recommendedName>
</protein>
<name>A0ABR3ENH8_9AGAR</name>
<feature type="non-terminal residue" evidence="2">
    <location>
        <position position="700"/>
    </location>
</feature>
<evidence type="ECO:0000256" key="1">
    <source>
        <dbReference type="SAM" id="MobiDB-lite"/>
    </source>
</evidence>
<reference evidence="2 3" key="1">
    <citation type="submission" date="2024-02" db="EMBL/GenBank/DDBJ databases">
        <title>A draft genome for the cacao thread blight pathogen Marasmius crinis-equi.</title>
        <authorList>
            <person name="Cohen S.P."/>
            <person name="Baruah I.K."/>
            <person name="Amoako-Attah I."/>
            <person name="Bukari Y."/>
            <person name="Meinhardt L.W."/>
            <person name="Bailey B.A."/>
        </authorList>
    </citation>
    <scope>NUCLEOTIDE SEQUENCE [LARGE SCALE GENOMIC DNA]</scope>
    <source>
        <strain evidence="2 3">GH-76</strain>
    </source>
</reference>
<feature type="region of interest" description="Disordered" evidence="1">
    <location>
        <begin position="412"/>
        <end position="432"/>
    </location>
</feature>
<keyword evidence="3" id="KW-1185">Reference proteome</keyword>
<evidence type="ECO:0000313" key="3">
    <source>
        <dbReference type="Proteomes" id="UP001465976"/>
    </source>
</evidence>
<proteinExistence type="predicted"/>
<sequence>MNREKGIQPKTSALNNLHFWFGPAGSPPDPRLTTSLIHYSPFIPGVSNRLLLIIVTPEQKVLAWKYSHKRHLLMDLTFRFASHCALLALLMVIDEQNKGIPVGAIASSAKESTKKNGVHGDYNGKLLEKWLGKVKTGMGMNETGEAFDVKISMTDNDAREHHALTETWPETLLLLCMFHVWKAWRSGLNRTLQVVPKGSTCSEARKILGKLIHQLLTKIDNYETALEAYNTQLLCFRSLLKSTSSEEEKKKGSGGVVFLIYLQLYLKVQEFWLSWSPAGINEAAKRLGVDPTTIPRTTNHLESFNGRLKGGAIQPFLRGGRLPRLDLWILLYITEIIPNFLSDWARAKRRNEYYKNMQTAAPKRIMTANPGPSKLHQPSVLPLWPSIRTVPATVTEANENAAAWIHDLFKSSPTPNSHSVQPNVKSDSVDSDKQIQALVARVRDDIKEDDENDKSDVGLEVADEEIALEDEDSPDYGAMLEISPDGEQSILKTWHDIAVCAAASSSANNGSTDNILDSLDQNSDTSVQILVPDSEEECLSTMDSNHSVILPDSEEERFAAVNASSTSASFSEFDSMAAHIDPKDGHATSACSNKNHSMDYNNILAGLEERPANPVPTANANRITTTFMELLNLEDEMVTRFHALIDLGCDIDQLRPHLSESISNQLCNIPAENPQVADAPTSTNKSVAPTAIGEAAEETA</sequence>
<evidence type="ECO:0008006" key="4">
    <source>
        <dbReference type="Google" id="ProtNLM"/>
    </source>
</evidence>
<comment type="caution">
    <text evidence="2">The sequence shown here is derived from an EMBL/GenBank/DDBJ whole genome shotgun (WGS) entry which is preliminary data.</text>
</comment>
<evidence type="ECO:0000313" key="2">
    <source>
        <dbReference type="EMBL" id="KAL0564449.1"/>
    </source>
</evidence>
<feature type="region of interest" description="Disordered" evidence="1">
    <location>
        <begin position="673"/>
        <end position="700"/>
    </location>
</feature>
<accession>A0ABR3ENH8</accession>
<dbReference type="Proteomes" id="UP001465976">
    <property type="component" value="Unassembled WGS sequence"/>
</dbReference>
<feature type="compositionally biased region" description="Polar residues" evidence="1">
    <location>
        <begin position="412"/>
        <end position="426"/>
    </location>
</feature>
<organism evidence="2 3">
    <name type="scientific">Marasmius crinis-equi</name>
    <dbReference type="NCBI Taxonomy" id="585013"/>
    <lineage>
        <taxon>Eukaryota</taxon>
        <taxon>Fungi</taxon>
        <taxon>Dikarya</taxon>
        <taxon>Basidiomycota</taxon>
        <taxon>Agaricomycotina</taxon>
        <taxon>Agaricomycetes</taxon>
        <taxon>Agaricomycetidae</taxon>
        <taxon>Agaricales</taxon>
        <taxon>Marasmiineae</taxon>
        <taxon>Marasmiaceae</taxon>
        <taxon>Marasmius</taxon>
    </lineage>
</organism>
<gene>
    <name evidence="2" type="ORF">V5O48_017599</name>
</gene>